<dbReference type="InterPro" id="IPR029041">
    <property type="entry name" value="FAD-linked_oxidoreductase-like"/>
</dbReference>
<evidence type="ECO:0008006" key="4">
    <source>
        <dbReference type="Google" id="ProtNLM"/>
    </source>
</evidence>
<evidence type="ECO:0000313" key="2">
    <source>
        <dbReference type="EMBL" id="BCJ85549.1"/>
    </source>
</evidence>
<organism evidence="2 3">
    <name type="scientific">Effusibacillus dendaii</name>
    <dbReference type="NCBI Taxonomy" id="2743772"/>
    <lineage>
        <taxon>Bacteria</taxon>
        <taxon>Bacillati</taxon>
        <taxon>Bacillota</taxon>
        <taxon>Bacilli</taxon>
        <taxon>Bacillales</taxon>
        <taxon>Alicyclobacillaceae</taxon>
        <taxon>Effusibacillus</taxon>
    </lineage>
</organism>
<gene>
    <name evidence="2" type="ORF">skT53_05340</name>
</gene>
<reference evidence="2 3" key="1">
    <citation type="submission" date="2020-08" db="EMBL/GenBank/DDBJ databases">
        <title>Complete Genome Sequence of Effusibacillus dendaii Strain skT53, Isolated from Farmland soil.</title>
        <authorList>
            <person name="Konishi T."/>
            <person name="Kawasaki H."/>
        </authorList>
    </citation>
    <scope>NUCLEOTIDE SEQUENCE [LARGE SCALE GENOMIC DNA]</scope>
    <source>
        <strain evidence="3">skT53</strain>
    </source>
</reference>
<accession>A0A7I8D980</accession>
<proteinExistence type="predicted"/>
<dbReference type="Proteomes" id="UP000593802">
    <property type="component" value="Chromosome"/>
</dbReference>
<sequence>MSNEEMLAASALKSIARNVQIKEYIQNSTELYPLLLRAAKRFVTGETRRDGIAKALDLTKKGYFFSLEYIGENTRIAEECMRAKNEFLELMKETDTHLAGTTISLDLSHIGMSVDSGIQLLSAPCRRR</sequence>
<keyword evidence="3" id="KW-1185">Reference proteome</keyword>
<dbReference type="RefSeq" id="WP_200759657.1">
    <property type="nucleotide sequence ID" value="NZ_AP023366.1"/>
</dbReference>
<keyword evidence="1" id="KW-0560">Oxidoreductase</keyword>
<dbReference type="GO" id="GO:0016491">
    <property type="term" value="F:oxidoreductase activity"/>
    <property type="evidence" value="ECO:0007669"/>
    <property type="project" value="UniProtKB-KW"/>
</dbReference>
<dbReference type="EMBL" id="AP023366">
    <property type="protein sequence ID" value="BCJ85549.1"/>
    <property type="molecule type" value="Genomic_DNA"/>
</dbReference>
<name>A0A7I8D980_9BACL</name>
<dbReference type="KEGG" id="eff:skT53_05340"/>
<protein>
    <recommendedName>
        <fullName evidence="4">Proline dehydrogenase</fullName>
    </recommendedName>
</protein>
<evidence type="ECO:0000256" key="1">
    <source>
        <dbReference type="ARBA" id="ARBA00023002"/>
    </source>
</evidence>
<dbReference type="AlphaFoldDB" id="A0A7I8D980"/>
<dbReference type="SUPFAM" id="SSF51730">
    <property type="entry name" value="FAD-linked oxidoreductase"/>
    <property type="match status" value="1"/>
</dbReference>
<dbReference type="Gene3D" id="3.20.20.220">
    <property type="match status" value="1"/>
</dbReference>
<evidence type="ECO:0000313" key="3">
    <source>
        <dbReference type="Proteomes" id="UP000593802"/>
    </source>
</evidence>